<keyword evidence="2" id="KW-0812">Transmembrane</keyword>
<name>A0A955L3I1_9BACT</name>
<protein>
    <recommendedName>
        <fullName evidence="3">Bacterial Ig domain-containing protein</fullName>
    </recommendedName>
</protein>
<dbReference type="SUPFAM" id="SSF117074">
    <property type="entry name" value="Hypothetical protein PA1324"/>
    <property type="match status" value="1"/>
</dbReference>
<dbReference type="AlphaFoldDB" id="A0A955L3I1"/>
<feature type="domain" description="Bacterial Ig" evidence="3">
    <location>
        <begin position="691"/>
        <end position="760"/>
    </location>
</feature>
<sequence>MPNIAKASGPSESWMRAFGSGNSNDGVLDVNFDSNNNLYLLGKVANYNGNPYSPGYYDADLNDDGDALDTGEQGISTAPYNTNLFLSSFNPSNQYRWSRRFLNDSNAQLEVDTNNHLIVFAVLGGSQDLNADGDTNDTNESSGGLHSNNDMAVTTFDSNGNYLWSERYGSASHDSGEFSVDSDGNIIIAGVVNGDADLTGDNDADDGQGESSTGYGDQDLVIISISPTGVRNWSKRIGGTSADNFLSILVGSDNNVYISGTVINNADLNGDGDTLDAHETDGTGNFTSIFDQSGNFVSTLRVGGDKLNTDDLGNLIIASDCIGNIDLSGDGDTDDSGELATGYGLSDICISSFDKSNLNYNWSKRLGSTVNDDTRNLLITNSGNKIVLGMYASGDADLNSDGDSLDGGAESQGLLGGRDQIVVVLDSDGNYQWSKRLGTAQSDNTYGFKLDSQDTIYIAQVLQQDLDADLNGDGDITDSADGEINIGHIDLSLSAFDVTGNFQFAKRFGTTGQEFSLYLGVNSMNDIVLFGDYSPYLAVDINGDGDMTDGTIETGADTYKGLFVVYFQTANHISIDNIAPTGSISINGGDAYTSSANVILTLSATDTGSGVSQMMISNSSSFSGATWETYSTTKAWSLISGNGTKTVYVKYKDNDSNISSAYSDSIILDSTVPEVSNLTVNGETVGSEDTTITVIGEDSVTITGTTSPNTSVTITIENLNLICNTTSDSGGNFSCSFDNLSNGSYTVTVRVTNGSGSYSEFSFVLGIGTTLPETSIRSTFLIIGLLFLLLASAELIYIKKFVTEK</sequence>
<evidence type="ECO:0000256" key="2">
    <source>
        <dbReference type="SAM" id="Phobius"/>
    </source>
</evidence>
<organism evidence="4 5">
    <name type="scientific">Candidatus Dojkabacteria bacterium</name>
    <dbReference type="NCBI Taxonomy" id="2099670"/>
    <lineage>
        <taxon>Bacteria</taxon>
        <taxon>Candidatus Dojkabacteria</taxon>
    </lineage>
</organism>
<evidence type="ECO:0000256" key="1">
    <source>
        <dbReference type="SAM" id="MobiDB-lite"/>
    </source>
</evidence>
<keyword evidence="2" id="KW-1133">Transmembrane helix</keyword>
<proteinExistence type="predicted"/>
<dbReference type="Gene3D" id="2.60.40.10">
    <property type="entry name" value="Immunoglobulins"/>
    <property type="match status" value="1"/>
</dbReference>
<feature type="region of interest" description="Disordered" evidence="1">
    <location>
        <begin position="131"/>
        <end position="150"/>
    </location>
</feature>
<dbReference type="Pfam" id="PF17936">
    <property type="entry name" value="Big_6"/>
    <property type="match status" value="1"/>
</dbReference>
<feature type="transmembrane region" description="Helical" evidence="2">
    <location>
        <begin position="780"/>
        <end position="798"/>
    </location>
</feature>
<keyword evidence="2" id="KW-0472">Membrane</keyword>
<evidence type="ECO:0000259" key="3">
    <source>
        <dbReference type="Pfam" id="PF17936"/>
    </source>
</evidence>
<dbReference type="InterPro" id="IPR041498">
    <property type="entry name" value="Big_6"/>
</dbReference>
<reference evidence="4" key="2">
    <citation type="journal article" date="2021" name="Microbiome">
        <title>Successional dynamics and alternative stable states in a saline activated sludge microbial community over 9 years.</title>
        <authorList>
            <person name="Wang Y."/>
            <person name="Ye J."/>
            <person name="Ju F."/>
            <person name="Liu L."/>
            <person name="Boyd J.A."/>
            <person name="Deng Y."/>
            <person name="Parks D.H."/>
            <person name="Jiang X."/>
            <person name="Yin X."/>
            <person name="Woodcroft B.J."/>
            <person name="Tyson G.W."/>
            <person name="Hugenholtz P."/>
            <person name="Polz M.F."/>
            <person name="Zhang T."/>
        </authorList>
    </citation>
    <scope>NUCLEOTIDE SEQUENCE</scope>
    <source>
        <strain evidence="4">HKST-UBA10</strain>
    </source>
</reference>
<reference evidence="4" key="1">
    <citation type="submission" date="2020-04" db="EMBL/GenBank/DDBJ databases">
        <authorList>
            <person name="Zhang T."/>
        </authorList>
    </citation>
    <scope>NUCLEOTIDE SEQUENCE</scope>
    <source>
        <strain evidence="4">HKST-UBA10</strain>
    </source>
</reference>
<dbReference type="Proteomes" id="UP000782843">
    <property type="component" value="Unassembled WGS sequence"/>
</dbReference>
<evidence type="ECO:0000313" key="4">
    <source>
        <dbReference type="EMBL" id="MCA9382202.1"/>
    </source>
</evidence>
<dbReference type="PANTHER" id="PTHR35580">
    <property type="entry name" value="CELL SURFACE GLYCOPROTEIN (S-LAYER PROTEIN)-LIKE PROTEIN"/>
    <property type="match status" value="1"/>
</dbReference>
<evidence type="ECO:0000313" key="5">
    <source>
        <dbReference type="Proteomes" id="UP000782843"/>
    </source>
</evidence>
<gene>
    <name evidence="4" type="ORF">KC660_02225</name>
</gene>
<dbReference type="EMBL" id="JAGQLG010000081">
    <property type="protein sequence ID" value="MCA9382202.1"/>
    <property type="molecule type" value="Genomic_DNA"/>
</dbReference>
<dbReference type="InterPro" id="IPR052918">
    <property type="entry name" value="Motility_Chemotaxis_Reg"/>
</dbReference>
<accession>A0A955L3I1</accession>
<comment type="caution">
    <text evidence="4">The sequence shown here is derived from an EMBL/GenBank/DDBJ whole genome shotgun (WGS) entry which is preliminary data.</text>
</comment>
<dbReference type="PANTHER" id="PTHR35580:SF1">
    <property type="entry name" value="PHYTASE-LIKE DOMAIN-CONTAINING PROTEIN"/>
    <property type="match status" value="1"/>
</dbReference>
<feature type="compositionally biased region" description="Polar residues" evidence="1">
    <location>
        <begin position="136"/>
        <end position="150"/>
    </location>
</feature>
<dbReference type="InterPro" id="IPR013783">
    <property type="entry name" value="Ig-like_fold"/>
</dbReference>